<organism evidence="3 4">
    <name type="scientific">Aphanomyces stellatus</name>
    <dbReference type="NCBI Taxonomy" id="120398"/>
    <lineage>
        <taxon>Eukaryota</taxon>
        <taxon>Sar</taxon>
        <taxon>Stramenopiles</taxon>
        <taxon>Oomycota</taxon>
        <taxon>Saprolegniomycetes</taxon>
        <taxon>Saprolegniales</taxon>
        <taxon>Verrucalvaceae</taxon>
        <taxon>Aphanomyces</taxon>
    </lineage>
</organism>
<name>A0A485LQ02_9STRA</name>
<reference evidence="2" key="2">
    <citation type="submission" date="2019-06" db="EMBL/GenBank/DDBJ databases">
        <title>Genomics analysis of Aphanomyces spp. identifies a new class of oomycete effector associated with host adaptation.</title>
        <authorList>
            <person name="Gaulin E."/>
        </authorList>
    </citation>
    <scope>NUCLEOTIDE SEQUENCE</scope>
    <source>
        <strain evidence="2">CBS 578.67</strain>
    </source>
</reference>
<dbReference type="InterPro" id="IPR004038">
    <property type="entry name" value="Ribosomal_eL8/eL30/eS12/Gad45"/>
</dbReference>
<dbReference type="EMBL" id="VJMH01007383">
    <property type="protein sequence ID" value="KAF0683703.1"/>
    <property type="molecule type" value="Genomic_DNA"/>
</dbReference>
<dbReference type="Gene3D" id="3.30.1330.30">
    <property type="match status" value="1"/>
</dbReference>
<keyword evidence="4" id="KW-1185">Reference proteome</keyword>
<dbReference type="AlphaFoldDB" id="A0A485LQ02"/>
<dbReference type="OrthoDB" id="20109at2759"/>
<evidence type="ECO:0000313" key="4">
    <source>
        <dbReference type="Proteomes" id="UP000332933"/>
    </source>
</evidence>
<protein>
    <submittedName>
        <fullName evidence="3">Aste57867_24265 protein</fullName>
    </submittedName>
</protein>
<gene>
    <name evidence="3" type="primary">Aste57867_24265</name>
    <name evidence="2" type="ORF">As57867_024190</name>
    <name evidence="3" type="ORF">ASTE57867_24265</name>
</gene>
<evidence type="ECO:0000313" key="2">
    <source>
        <dbReference type="EMBL" id="KAF0683703.1"/>
    </source>
</evidence>
<dbReference type="Proteomes" id="UP000332933">
    <property type="component" value="Unassembled WGS sequence"/>
</dbReference>
<evidence type="ECO:0000259" key="1">
    <source>
        <dbReference type="Pfam" id="PF01248"/>
    </source>
</evidence>
<accession>A0A485LQ02</accession>
<dbReference type="InterPro" id="IPR029064">
    <property type="entry name" value="Ribosomal_eL30-like_sf"/>
</dbReference>
<dbReference type="SUPFAM" id="SSF55315">
    <property type="entry name" value="L30e-like"/>
    <property type="match status" value="1"/>
</dbReference>
<proteinExistence type="predicted"/>
<feature type="domain" description="Ribosomal protein eL8/eL30/eS12/Gadd45" evidence="1">
    <location>
        <begin position="59"/>
        <end position="129"/>
    </location>
</feature>
<reference evidence="3 4" key="1">
    <citation type="submission" date="2019-03" db="EMBL/GenBank/DDBJ databases">
        <authorList>
            <person name="Gaulin E."/>
            <person name="Dumas B."/>
        </authorList>
    </citation>
    <scope>NUCLEOTIDE SEQUENCE [LARGE SCALE GENOMIC DNA]</scope>
    <source>
        <strain evidence="3">CBS 568.67</strain>
    </source>
</reference>
<dbReference type="Pfam" id="PF01248">
    <property type="entry name" value="Ribosomal_L7Ae"/>
    <property type="match status" value="1"/>
</dbReference>
<evidence type="ECO:0000313" key="3">
    <source>
        <dbReference type="EMBL" id="VFU00905.1"/>
    </source>
</evidence>
<sequence length="162" mass="17296">MASSLRQRAIQERGRQKEGAHRVLPYTLLENEDKQIVLDRIHHELTPLLPQLKTTTPEEKQLVAVGVNAVTRLVERGGAGVVVVAMHPSTENILWPLLSMTLSFDVPICVVAATSHDLGALLGVKSASAMAVGGAIAASTVDALTSLASIRDYLVTKRSVVA</sequence>
<dbReference type="EMBL" id="CAADRA010007409">
    <property type="protein sequence ID" value="VFU00905.1"/>
    <property type="molecule type" value="Genomic_DNA"/>
</dbReference>